<gene>
    <name evidence="3" type="ORF">MasN3_40560</name>
</gene>
<dbReference type="Proteomes" id="UP001163336">
    <property type="component" value="Chromosome"/>
</dbReference>
<dbReference type="Gene3D" id="3.40.1690.10">
    <property type="entry name" value="secretion proteins EscU"/>
    <property type="match status" value="1"/>
</dbReference>
<dbReference type="PANTHER" id="PTHR30531">
    <property type="entry name" value="FLAGELLAR BIOSYNTHETIC PROTEIN FLHB"/>
    <property type="match status" value="1"/>
</dbReference>
<dbReference type="SUPFAM" id="SSF160544">
    <property type="entry name" value="EscU C-terminal domain-like"/>
    <property type="match status" value="1"/>
</dbReference>
<dbReference type="InterPro" id="IPR006135">
    <property type="entry name" value="T3SS_substrate_exporter"/>
</dbReference>
<evidence type="ECO:0000256" key="2">
    <source>
        <dbReference type="SAM" id="MobiDB-lite"/>
    </source>
</evidence>
<keyword evidence="4" id="KW-1185">Reference proteome</keyword>
<feature type="compositionally biased region" description="Pro residues" evidence="2">
    <location>
        <begin position="99"/>
        <end position="109"/>
    </location>
</feature>
<evidence type="ECO:0000313" key="4">
    <source>
        <dbReference type="Proteomes" id="UP001163336"/>
    </source>
</evidence>
<evidence type="ECO:0000256" key="1">
    <source>
        <dbReference type="ARBA" id="ARBA00010690"/>
    </source>
</evidence>
<protein>
    <submittedName>
        <fullName evidence="3">Export system protein</fullName>
    </submittedName>
</protein>
<organism evidence="3 4">
    <name type="scientific">Massilia varians</name>
    <dbReference type="NCBI Taxonomy" id="457921"/>
    <lineage>
        <taxon>Bacteria</taxon>
        <taxon>Pseudomonadati</taxon>
        <taxon>Pseudomonadota</taxon>
        <taxon>Betaproteobacteria</taxon>
        <taxon>Burkholderiales</taxon>
        <taxon>Oxalobacteraceae</taxon>
        <taxon>Telluria group</taxon>
        <taxon>Massilia</taxon>
    </lineage>
</organism>
<dbReference type="PANTHER" id="PTHR30531:SF12">
    <property type="entry name" value="FLAGELLAR BIOSYNTHETIC PROTEIN FLHB"/>
    <property type="match status" value="1"/>
</dbReference>
<dbReference type="EMBL" id="AP026966">
    <property type="protein sequence ID" value="BDT60562.1"/>
    <property type="molecule type" value="Genomic_DNA"/>
</dbReference>
<proteinExistence type="inferred from homology"/>
<sequence length="124" mass="13240">MAPSVSKHSGNERQHAVALAYGADDTAPKVVAKGSGMVAEQIMRRAQEAGVFVHESKELVGLLMGVDLDREIPPALYRAIAELLAWLYHIESAQLQGDPLPPAPDPTPHLNPEQPAQAGTKKSS</sequence>
<accession>A0ABM8CBA7</accession>
<comment type="similarity">
    <text evidence="1">Belongs to the type III secretion exporter family.</text>
</comment>
<evidence type="ECO:0000313" key="3">
    <source>
        <dbReference type="EMBL" id="BDT60562.1"/>
    </source>
</evidence>
<dbReference type="Pfam" id="PF01312">
    <property type="entry name" value="Bac_export_2"/>
    <property type="match status" value="1"/>
</dbReference>
<feature type="region of interest" description="Disordered" evidence="2">
    <location>
        <begin position="95"/>
        <end position="124"/>
    </location>
</feature>
<name>A0ABM8CBA7_9BURK</name>
<dbReference type="InterPro" id="IPR029025">
    <property type="entry name" value="T3SS_substrate_exporter_C"/>
</dbReference>
<reference evidence="3" key="1">
    <citation type="submission" date="2022-11" db="EMBL/GenBank/DDBJ databases">
        <title>Isolation and characterization of PLA-degrading bacterium Massilia sp. from Antarctic soil.</title>
        <authorList>
            <person name="Sato K."/>
            <person name="Gomez-Fuentes C."/>
            <person name="Ahmad S.A."/>
            <person name="Zulkharnain A."/>
        </authorList>
    </citation>
    <scope>NUCLEOTIDE SEQUENCE</scope>
    <source>
        <strain evidence="3">N-3</strain>
    </source>
</reference>